<evidence type="ECO:0000256" key="2">
    <source>
        <dbReference type="SAM" id="MobiDB-lite"/>
    </source>
</evidence>
<dbReference type="AlphaFoldDB" id="A0A068SFW1"/>
<dbReference type="STRING" id="1263082.A0A068SFW1"/>
<name>A0A068SFW1_9FUNG</name>
<reference evidence="3" key="1">
    <citation type="submission" date="2013-08" db="EMBL/GenBank/DDBJ databases">
        <title>Gene expansion shapes genome architecture in the human pathogen Lichtheimia corymbifera: an evolutionary genomics analysis in the ancient terrestrial Mucorales (Mucoromycotina).</title>
        <authorList>
            <person name="Schwartze V.U."/>
            <person name="Winter S."/>
            <person name="Shelest E."/>
            <person name="Marcet-Houben M."/>
            <person name="Horn F."/>
            <person name="Wehner S."/>
            <person name="Hoffmann K."/>
            <person name="Riege K."/>
            <person name="Sammeth M."/>
            <person name="Nowrousian M."/>
            <person name="Valiante V."/>
            <person name="Linde J."/>
            <person name="Jacobsen I.D."/>
            <person name="Marz M."/>
            <person name="Brakhage A.A."/>
            <person name="Gabaldon T."/>
            <person name="Bocker S."/>
            <person name="Voigt K."/>
        </authorList>
    </citation>
    <scope>NUCLEOTIDE SEQUENCE [LARGE SCALE GENOMIC DNA]</scope>
    <source>
        <strain evidence="3">FSU 9682</strain>
    </source>
</reference>
<gene>
    <name evidence="3" type="ORF">LCOR_10926.1</name>
</gene>
<dbReference type="PANTHER" id="PTHR11937">
    <property type="entry name" value="ACTIN"/>
    <property type="match status" value="1"/>
</dbReference>
<dbReference type="GO" id="GO:0006281">
    <property type="term" value="P:DNA repair"/>
    <property type="evidence" value="ECO:0007669"/>
    <property type="project" value="EnsemblFungi"/>
</dbReference>
<sequence length="445" mass="49894">MVTYGGDEVNALVFDMGTSSTRAGYAGEDTPRVMFPTSYGFVKEDSSANDNTTSGDGDVTMSEASTTTDAAARKNQYYIGDNKINSWRKNMEIRNPMTDGIVSDWDAVEQIWNTTFRDMLRVNPSEHPLLCTEPAWNTVENREKMMELAFEKFEFPAFYLAKDAVMTAFSVGRATALVLDSGGGMTSAVPVYDGYVLKKGILRQPIAGNLVSEQLLDMLKTDMNVDITPQYEITSKKPVEQGQPPQVEKRVRPDTESSFHDYQVRRVIHEFKESVCQVSEVTYDEGIMGSRPQKPFEFPDGYNNMFGVERYKIPESLFQPQQFLRKPVPGITQQQIDSSLGMHHLIFSSINNCDIDLRPLLFNNIVVTGGNSLFPGFNERLNYELPMLAPGSKVKIHAVGNQTERKCSSWLGGSILASLGTFHQLWISKQEYEEHGASIVETKCQ</sequence>
<dbReference type="VEuPathDB" id="FungiDB:LCOR_10926.1"/>
<dbReference type="CDD" id="cd13395">
    <property type="entry name" value="ASKHA_NBD_Arp4_ACTL6-like"/>
    <property type="match status" value="1"/>
</dbReference>
<evidence type="ECO:0000313" key="4">
    <source>
        <dbReference type="Proteomes" id="UP000027586"/>
    </source>
</evidence>
<dbReference type="GO" id="GO:0035267">
    <property type="term" value="C:NuA4 histone acetyltransferase complex"/>
    <property type="evidence" value="ECO:0007669"/>
    <property type="project" value="EnsemblFungi"/>
</dbReference>
<dbReference type="FunFam" id="3.30.420.40:FF:000058">
    <property type="entry name" value="Putative actin-related protein 5"/>
    <property type="match status" value="1"/>
</dbReference>
<dbReference type="GO" id="GO:0003682">
    <property type="term" value="F:chromatin binding"/>
    <property type="evidence" value="ECO:0007669"/>
    <property type="project" value="EnsemblFungi"/>
</dbReference>
<keyword evidence="4" id="KW-1185">Reference proteome</keyword>
<evidence type="ECO:0000256" key="1">
    <source>
        <dbReference type="RuleBase" id="RU000487"/>
    </source>
</evidence>
<dbReference type="GO" id="GO:0031011">
    <property type="term" value="C:Ino80 complex"/>
    <property type="evidence" value="ECO:0007669"/>
    <property type="project" value="EnsemblFungi"/>
</dbReference>
<dbReference type="GO" id="GO:0051382">
    <property type="term" value="P:kinetochore assembly"/>
    <property type="evidence" value="ECO:0007669"/>
    <property type="project" value="EnsemblFungi"/>
</dbReference>
<dbReference type="InterPro" id="IPR043129">
    <property type="entry name" value="ATPase_NBD"/>
</dbReference>
<dbReference type="PROSITE" id="PS00432">
    <property type="entry name" value="ACTINS_2"/>
    <property type="match status" value="1"/>
</dbReference>
<dbReference type="SMART" id="SM00268">
    <property type="entry name" value="ACTIN"/>
    <property type="match status" value="1"/>
</dbReference>
<dbReference type="GO" id="GO:0000812">
    <property type="term" value="C:Swr1 complex"/>
    <property type="evidence" value="ECO:0007669"/>
    <property type="project" value="EnsemblFungi"/>
</dbReference>
<dbReference type="InterPro" id="IPR004001">
    <property type="entry name" value="Actin_CS"/>
</dbReference>
<dbReference type="EMBL" id="CBTN010000084">
    <property type="protein sequence ID" value="CDH60136.1"/>
    <property type="molecule type" value="Genomic_DNA"/>
</dbReference>
<dbReference type="FunFam" id="3.30.420.40:FF:000050">
    <property type="entry name" value="Actin, alpha skeletal muscle"/>
    <property type="match status" value="1"/>
</dbReference>
<comment type="similarity">
    <text evidence="1">Belongs to the actin family.</text>
</comment>
<protein>
    <submittedName>
        <fullName evidence="3">Actin-like 6a</fullName>
    </submittedName>
</protein>
<dbReference type="InterPro" id="IPR004000">
    <property type="entry name" value="Actin"/>
</dbReference>
<dbReference type="GO" id="GO:0006357">
    <property type="term" value="P:regulation of transcription by RNA polymerase II"/>
    <property type="evidence" value="ECO:0007669"/>
    <property type="project" value="EnsemblFungi"/>
</dbReference>
<comment type="caution">
    <text evidence="3">The sequence shown here is derived from an EMBL/GenBank/DDBJ whole genome shotgun (WGS) entry which is preliminary data.</text>
</comment>
<dbReference type="Gene3D" id="3.90.640.10">
    <property type="entry name" value="Actin, Chain A, domain 4"/>
    <property type="match status" value="2"/>
</dbReference>
<evidence type="ECO:0000313" key="3">
    <source>
        <dbReference type="EMBL" id="CDH60136.1"/>
    </source>
</evidence>
<feature type="region of interest" description="Disordered" evidence="2">
    <location>
        <begin position="236"/>
        <end position="255"/>
    </location>
</feature>
<accession>A0A068SFW1</accession>
<dbReference type="GO" id="GO:0042393">
    <property type="term" value="F:histone binding"/>
    <property type="evidence" value="ECO:0007669"/>
    <property type="project" value="EnsemblFungi"/>
</dbReference>
<dbReference type="GO" id="GO:0005524">
    <property type="term" value="F:ATP binding"/>
    <property type="evidence" value="ECO:0007669"/>
    <property type="project" value="EnsemblFungi"/>
</dbReference>
<dbReference type="SUPFAM" id="SSF53067">
    <property type="entry name" value="Actin-like ATPase domain"/>
    <property type="match status" value="2"/>
</dbReference>
<proteinExistence type="inferred from homology"/>
<dbReference type="Pfam" id="PF00022">
    <property type="entry name" value="Actin"/>
    <property type="match status" value="1"/>
</dbReference>
<dbReference type="Proteomes" id="UP000027586">
    <property type="component" value="Unassembled WGS sequence"/>
</dbReference>
<dbReference type="Gene3D" id="3.30.420.40">
    <property type="match status" value="4"/>
</dbReference>
<dbReference type="GO" id="GO:0006338">
    <property type="term" value="P:chromatin remodeling"/>
    <property type="evidence" value="ECO:0007669"/>
    <property type="project" value="EnsemblFungi"/>
</dbReference>
<organism evidence="3 4">
    <name type="scientific">Lichtheimia corymbifera JMRC:FSU:9682</name>
    <dbReference type="NCBI Taxonomy" id="1263082"/>
    <lineage>
        <taxon>Eukaryota</taxon>
        <taxon>Fungi</taxon>
        <taxon>Fungi incertae sedis</taxon>
        <taxon>Mucoromycota</taxon>
        <taxon>Mucoromycotina</taxon>
        <taxon>Mucoromycetes</taxon>
        <taxon>Mucorales</taxon>
        <taxon>Lichtheimiaceae</taxon>
        <taxon>Lichtheimia</taxon>
    </lineage>
</organism>
<dbReference type="OrthoDB" id="5132116at2759"/>
<feature type="region of interest" description="Disordered" evidence="2">
    <location>
        <begin position="44"/>
        <end position="64"/>
    </location>
</feature>